<dbReference type="AlphaFoldDB" id="A0A0C2ZWP7"/>
<dbReference type="EMBL" id="KN822020">
    <property type="protein sequence ID" value="KIM65893.1"/>
    <property type="molecule type" value="Genomic_DNA"/>
</dbReference>
<dbReference type="InParanoid" id="A0A0C2ZWP7"/>
<proteinExistence type="predicted"/>
<dbReference type="OrthoDB" id="2688950at2759"/>
<reference evidence="2" key="2">
    <citation type="submission" date="2015-01" db="EMBL/GenBank/DDBJ databases">
        <title>Evolutionary Origins and Diversification of the Mycorrhizal Mutualists.</title>
        <authorList>
            <consortium name="DOE Joint Genome Institute"/>
            <consortium name="Mycorrhizal Genomics Consortium"/>
            <person name="Kohler A."/>
            <person name="Kuo A."/>
            <person name="Nagy L.G."/>
            <person name="Floudas D."/>
            <person name="Copeland A."/>
            <person name="Barry K.W."/>
            <person name="Cichocki N."/>
            <person name="Veneault-Fourrey C."/>
            <person name="LaButti K."/>
            <person name="Lindquist E.A."/>
            <person name="Lipzen A."/>
            <person name="Lundell T."/>
            <person name="Morin E."/>
            <person name="Murat C."/>
            <person name="Riley R."/>
            <person name="Ohm R."/>
            <person name="Sun H."/>
            <person name="Tunlid A."/>
            <person name="Henrissat B."/>
            <person name="Grigoriev I.V."/>
            <person name="Hibbett D.S."/>
            <person name="Martin F."/>
        </authorList>
    </citation>
    <scope>NUCLEOTIDE SEQUENCE [LARGE SCALE GENOMIC DNA]</scope>
    <source>
        <strain evidence="2">Foug A</strain>
    </source>
</reference>
<gene>
    <name evidence="1" type="ORF">SCLCIDRAFT_22427</name>
</gene>
<dbReference type="HOGENOM" id="CLU_1062301_0_0_1"/>
<dbReference type="Proteomes" id="UP000053989">
    <property type="component" value="Unassembled WGS sequence"/>
</dbReference>
<dbReference type="STRING" id="1036808.A0A0C2ZWP7"/>
<accession>A0A0C2ZWP7</accession>
<name>A0A0C2ZWP7_9AGAM</name>
<evidence type="ECO:0000313" key="2">
    <source>
        <dbReference type="Proteomes" id="UP000053989"/>
    </source>
</evidence>
<evidence type="ECO:0000313" key="1">
    <source>
        <dbReference type="EMBL" id="KIM65893.1"/>
    </source>
</evidence>
<organism evidence="1 2">
    <name type="scientific">Scleroderma citrinum Foug A</name>
    <dbReference type="NCBI Taxonomy" id="1036808"/>
    <lineage>
        <taxon>Eukaryota</taxon>
        <taxon>Fungi</taxon>
        <taxon>Dikarya</taxon>
        <taxon>Basidiomycota</taxon>
        <taxon>Agaricomycotina</taxon>
        <taxon>Agaricomycetes</taxon>
        <taxon>Agaricomycetidae</taxon>
        <taxon>Boletales</taxon>
        <taxon>Sclerodermatineae</taxon>
        <taxon>Sclerodermataceae</taxon>
        <taxon>Scleroderma</taxon>
    </lineage>
</organism>
<sequence>MVTAHGSFDVFFNICLPEDHPLYATYGAPEGFQQINLADRDMESIQPIDHRGRVVVTQSISQKKDACRCGCGPWLKELSSYSPKVRTNTISVIGCFSKEALRNGKSWYEFAVTKLGRTNISPDSLYLITVCHKTSSWSLAAFQQSSGTCNFSTQFTAGKIIDGNISAAYFWQMTSAISCGIGPKPYEEVKNQTVFIRGFKIAIRDGTFLALLRGNVTVSYEQPNIASRKANCSQRAKGWLGSTGKSCQTDGATNAIIGVQAP</sequence>
<keyword evidence="2" id="KW-1185">Reference proteome</keyword>
<protein>
    <submittedName>
        <fullName evidence="1">Uncharacterized protein</fullName>
    </submittedName>
</protein>
<reference evidence="1 2" key="1">
    <citation type="submission" date="2014-04" db="EMBL/GenBank/DDBJ databases">
        <authorList>
            <consortium name="DOE Joint Genome Institute"/>
            <person name="Kuo A."/>
            <person name="Kohler A."/>
            <person name="Nagy L.G."/>
            <person name="Floudas D."/>
            <person name="Copeland A."/>
            <person name="Barry K.W."/>
            <person name="Cichocki N."/>
            <person name="Veneault-Fourrey C."/>
            <person name="LaButti K."/>
            <person name="Lindquist E.A."/>
            <person name="Lipzen A."/>
            <person name="Lundell T."/>
            <person name="Morin E."/>
            <person name="Murat C."/>
            <person name="Sun H."/>
            <person name="Tunlid A."/>
            <person name="Henrissat B."/>
            <person name="Grigoriev I.V."/>
            <person name="Hibbett D.S."/>
            <person name="Martin F."/>
            <person name="Nordberg H.P."/>
            <person name="Cantor M.N."/>
            <person name="Hua S.X."/>
        </authorList>
    </citation>
    <scope>NUCLEOTIDE SEQUENCE [LARGE SCALE GENOMIC DNA]</scope>
    <source>
        <strain evidence="1 2">Foug A</strain>
    </source>
</reference>